<reference evidence="2" key="2">
    <citation type="journal article" date="2015" name="Fish Shellfish Immunol.">
        <title>Early steps in the European eel (Anguilla anguilla)-Vibrio vulnificus interaction in the gills: Role of the RtxA13 toxin.</title>
        <authorList>
            <person name="Callol A."/>
            <person name="Pajuelo D."/>
            <person name="Ebbesson L."/>
            <person name="Teles M."/>
            <person name="MacKenzie S."/>
            <person name="Amaro C."/>
        </authorList>
    </citation>
    <scope>NUCLEOTIDE SEQUENCE</scope>
</reference>
<proteinExistence type="predicted"/>
<protein>
    <submittedName>
        <fullName evidence="2">Uncharacterized protein</fullName>
    </submittedName>
</protein>
<evidence type="ECO:0000256" key="1">
    <source>
        <dbReference type="SAM" id="Phobius"/>
    </source>
</evidence>
<accession>A0A0E9UXB7</accession>
<feature type="transmembrane region" description="Helical" evidence="1">
    <location>
        <begin position="20"/>
        <end position="46"/>
    </location>
</feature>
<organism evidence="2">
    <name type="scientific">Anguilla anguilla</name>
    <name type="common">European freshwater eel</name>
    <name type="synonym">Muraena anguilla</name>
    <dbReference type="NCBI Taxonomy" id="7936"/>
    <lineage>
        <taxon>Eukaryota</taxon>
        <taxon>Metazoa</taxon>
        <taxon>Chordata</taxon>
        <taxon>Craniata</taxon>
        <taxon>Vertebrata</taxon>
        <taxon>Euteleostomi</taxon>
        <taxon>Actinopterygii</taxon>
        <taxon>Neopterygii</taxon>
        <taxon>Teleostei</taxon>
        <taxon>Anguilliformes</taxon>
        <taxon>Anguillidae</taxon>
        <taxon>Anguilla</taxon>
    </lineage>
</organism>
<sequence length="86" mass="9540">MQVVMDLFPKLSFETEVMHFGCCAYFAAAGGGIIQFLCTLYCLAFFNASGLWASLVSYSFWLAVWLLDVRLSSGVVAKHNFPSCLQ</sequence>
<dbReference type="EMBL" id="GBXM01038191">
    <property type="protein sequence ID" value="JAH70386.1"/>
    <property type="molecule type" value="Transcribed_RNA"/>
</dbReference>
<feature type="transmembrane region" description="Helical" evidence="1">
    <location>
        <begin position="52"/>
        <end position="69"/>
    </location>
</feature>
<keyword evidence="1" id="KW-0812">Transmembrane</keyword>
<keyword evidence="1" id="KW-1133">Transmembrane helix</keyword>
<name>A0A0E9UXB7_ANGAN</name>
<dbReference type="AlphaFoldDB" id="A0A0E9UXB7"/>
<evidence type="ECO:0000313" key="2">
    <source>
        <dbReference type="EMBL" id="JAH70386.1"/>
    </source>
</evidence>
<keyword evidence="1" id="KW-0472">Membrane</keyword>
<reference evidence="2" key="1">
    <citation type="submission" date="2014-11" db="EMBL/GenBank/DDBJ databases">
        <authorList>
            <person name="Amaro Gonzalez C."/>
        </authorList>
    </citation>
    <scope>NUCLEOTIDE SEQUENCE</scope>
</reference>